<dbReference type="SUPFAM" id="SSF51197">
    <property type="entry name" value="Clavaminate synthase-like"/>
    <property type="match status" value="1"/>
</dbReference>
<feature type="domain" description="Isopenicillin N synthase-like Fe(2+) 2OG dioxygenase" evidence="2">
    <location>
        <begin position="55"/>
        <end position="164"/>
    </location>
</feature>
<dbReference type="InterPro" id="IPR027443">
    <property type="entry name" value="IPNS-like_sf"/>
</dbReference>
<evidence type="ECO:0000313" key="3">
    <source>
        <dbReference type="EMBL" id="PMD27500.1"/>
    </source>
</evidence>
<sequence length="243" mass="27345">MRDDAARYWAEAGELLHKIIGKISERVLSSLGLPGDSLAIFSEPCTQLRQEPTQSMLRLFRYNVDGQQSKIVAEAHKDLGLLSLVISDTPGLEVDDPHGRRWLPLEKTYRSPVLLAGRQLECLTNNRYHSGGHLVRSYPSQLQDKSGEAQKSKSAHRYSIVFVLRAHSPVPVNTDSLTTRVTGTFSRPLNGITAGELLRRIQADHFNINAGIGERDEQRRKMAERKKLNSIHSAERKDDQQTK</sequence>
<dbReference type="OrthoDB" id="288590at2759"/>
<dbReference type="Proteomes" id="UP000235672">
    <property type="component" value="Unassembled WGS sequence"/>
</dbReference>
<dbReference type="Gene3D" id="2.60.120.330">
    <property type="entry name" value="B-lactam Antibiotic, Isopenicillin N Synthase, Chain"/>
    <property type="match status" value="1"/>
</dbReference>
<dbReference type="InterPro" id="IPR044861">
    <property type="entry name" value="IPNS-like_FE2OG_OXY"/>
</dbReference>
<gene>
    <name evidence="3" type="ORF">NA56DRAFT_641181</name>
</gene>
<dbReference type="AlphaFoldDB" id="A0A2J6QML4"/>
<dbReference type="STRING" id="1745343.A0A2J6QML4"/>
<organism evidence="3 4">
    <name type="scientific">Hyaloscypha hepaticicola</name>
    <dbReference type="NCBI Taxonomy" id="2082293"/>
    <lineage>
        <taxon>Eukaryota</taxon>
        <taxon>Fungi</taxon>
        <taxon>Dikarya</taxon>
        <taxon>Ascomycota</taxon>
        <taxon>Pezizomycotina</taxon>
        <taxon>Leotiomycetes</taxon>
        <taxon>Helotiales</taxon>
        <taxon>Hyaloscyphaceae</taxon>
        <taxon>Hyaloscypha</taxon>
    </lineage>
</organism>
<evidence type="ECO:0000256" key="1">
    <source>
        <dbReference type="SAM" id="MobiDB-lite"/>
    </source>
</evidence>
<dbReference type="Pfam" id="PF03171">
    <property type="entry name" value="2OG-FeII_Oxy"/>
    <property type="match status" value="1"/>
</dbReference>
<protein>
    <recommendedName>
        <fullName evidence="2">Isopenicillin N synthase-like Fe(2+) 2OG dioxygenase domain-containing protein</fullName>
    </recommendedName>
</protein>
<dbReference type="EMBL" id="KZ613466">
    <property type="protein sequence ID" value="PMD27500.1"/>
    <property type="molecule type" value="Genomic_DNA"/>
</dbReference>
<keyword evidence="4" id="KW-1185">Reference proteome</keyword>
<evidence type="ECO:0000313" key="4">
    <source>
        <dbReference type="Proteomes" id="UP000235672"/>
    </source>
</evidence>
<feature type="region of interest" description="Disordered" evidence="1">
    <location>
        <begin position="217"/>
        <end position="243"/>
    </location>
</feature>
<proteinExistence type="predicted"/>
<name>A0A2J6QML4_9HELO</name>
<reference evidence="3 4" key="1">
    <citation type="submission" date="2016-05" db="EMBL/GenBank/DDBJ databases">
        <title>A degradative enzymes factory behind the ericoid mycorrhizal symbiosis.</title>
        <authorList>
            <consortium name="DOE Joint Genome Institute"/>
            <person name="Martino E."/>
            <person name="Morin E."/>
            <person name="Grelet G."/>
            <person name="Kuo A."/>
            <person name="Kohler A."/>
            <person name="Daghino S."/>
            <person name="Barry K."/>
            <person name="Choi C."/>
            <person name="Cichocki N."/>
            <person name="Clum A."/>
            <person name="Copeland A."/>
            <person name="Hainaut M."/>
            <person name="Haridas S."/>
            <person name="Labutti K."/>
            <person name="Lindquist E."/>
            <person name="Lipzen A."/>
            <person name="Khouja H.-R."/>
            <person name="Murat C."/>
            <person name="Ohm R."/>
            <person name="Olson A."/>
            <person name="Spatafora J."/>
            <person name="Veneault-Fourrey C."/>
            <person name="Henrissat B."/>
            <person name="Grigoriev I."/>
            <person name="Martin F."/>
            <person name="Perotto S."/>
        </authorList>
    </citation>
    <scope>NUCLEOTIDE SEQUENCE [LARGE SCALE GENOMIC DNA]</scope>
    <source>
        <strain evidence="3 4">UAMH 7357</strain>
    </source>
</reference>
<accession>A0A2J6QML4</accession>
<evidence type="ECO:0000259" key="2">
    <source>
        <dbReference type="Pfam" id="PF03171"/>
    </source>
</evidence>